<feature type="compositionally biased region" description="Low complexity" evidence="1">
    <location>
        <begin position="22"/>
        <end position="35"/>
    </location>
</feature>
<dbReference type="EMBL" id="ASPP01021653">
    <property type="protein sequence ID" value="ETO12188.1"/>
    <property type="molecule type" value="Genomic_DNA"/>
</dbReference>
<feature type="compositionally biased region" description="Polar residues" evidence="1">
    <location>
        <begin position="202"/>
        <end position="221"/>
    </location>
</feature>
<keyword evidence="4" id="KW-1185">Reference proteome</keyword>
<dbReference type="AlphaFoldDB" id="X6MDU4"/>
<feature type="compositionally biased region" description="Basic and acidic residues" evidence="1">
    <location>
        <begin position="277"/>
        <end position="289"/>
    </location>
</feature>
<dbReference type="SMART" id="SM00315">
    <property type="entry name" value="RGS"/>
    <property type="match status" value="1"/>
</dbReference>
<gene>
    <name evidence="3" type="ORF">RFI_25191</name>
</gene>
<organism evidence="3 4">
    <name type="scientific">Reticulomyxa filosa</name>
    <dbReference type="NCBI Taxonomy" id="46433"/>
    <lineage>
        <taxon>Eukaryota</taxon>
        <taxon>Sar</taxon>
        <taxon>Rhizaria</taxon>
        <taxon>Retaria</taxon>
        <taxon>Foraminifera</taxon>
        <taxon>Monothalamids</taxon>
        <taxon>Reticulomyxidae</taxon>
        <taxon>Reticulomyxa</taxon>
    </lineage>
</organism>
<evidence type="ECO:0000259" key="2">
    <source>
        <dbReference type="PROSITE" id="PS50132"/>
    </source>
</evidence>
<feature type="compositionally biased region" description="Basic and acidic residues" evidence="1">
    <location>
        <begin position="192"/>
        <end position="201"/>
    </location>
</feature>
<reference evidence="3 4" key="1">
    <citation type="journal article" date="2013" name="Curr. Biol.">
        <title>The Genome of the Foraminiferan Reticulomyxa filosa.</title>
        <authorList>
            <person name="Glockner G."/>
            <person name="Hulsmann N."/>
            <person name="Schleicher M."/>
            <person name="Noegel A.A."/>
            <person name="Eichinger L."/>
            <person name="Gallinger C."/>
            <person name="Pawlowski J."/>
            <person name="Sierra R."/>
            <person name="Euteneuer U."/>
            <person name="Pillet L."/>
            <person name="Moustafa A."/>
            <person name="Platzer M."/>
            <person name="Groth M."/>
            <person name="Szafranski K."/>
            <person name="Schliwa M."/>
        </authorList>
    </citation>
    <scope>NUCLEOTIDE SEQUENCE [LARGE SCALE GENOMIC DNA]</scope>
</reference>
<comment type="caution">
    <text evidence="3">The sequence shown here is derived from an EMBL/GenBank/DDBJ whole genome shotgun (WGS) entry which is preliminary data.</text>
</comment>
<dbReference type="Proteomes" id="UP000023152">
    <property type="component" value="Unassembled WGS sequence"/>
</dbReference>
<dbReference type="PROSITE" id="PS50132">
    <property type="entry name" value="RGS"/>
    <property type="match status" value="1"/>
</dbReference>
<feature type="compositionally biased region" description="Basic and acidic residues" evidence="1">
    <location>
        <begin position="86"/>
        <end position="113"/>
    </location>
</feature>
<dbReference type="InterPro" id="IPR036305">
    <property type="entry name" value="RGS_sf"/>
</dbReference>
<evidence type="ECO:0000313" key="4">
    <source>
        <dbReference type="Proteomes" id="UP000023152"/>
    </source>
</evidence>
<feature type="compositionally biased region" description="Polar residues" evidence="1">
    <location>
        <begin position="356"/>
        <end position="366"/>
    </location>
</feature>
<dbReference type="Pfam" id="PF00615">
    <property type="entry name" value="RGS"/>
    <property type="match status" value="1"/>
</dbReference>
<feature type="compositionally biased region" description="Polar residues" evidence="1">
    <location>
        <begin position="263"/>
        <end position="276"/>
    </location>
</feature>
<feature type="domain" description="RGS" evidence="2">
    <location>
        <begin position="396"/>
        <end position="525"/>
    </location>
</feature>
<evidence type="ECO:0000313" key="3">
    <source>
        <dbReference type="EMBL" id="ETO12188.1"/>
    </source>
</evidence>
<evidence type="ECO:0000256" key="1">
    <source>
        <dbReference type="SAM" id="MobiDB-lite"/>
    </source>
</evidence>
<dbReference type="InterPro" id="IPR016137">
    <property type="entry name" value="RGS"/>
</dbReference>
<feature type="region of interest" description="Disordered" evidence="1">
    <location>
        <begin position="1"/>
        <end position="226"/>
    </location>
</feature>
<dbReference type="InterPro" id="IPR044926">
    <property type="entry name" value="RGS_subdomain_2"/>
</dbReference>
<dbReference type="SUPFAM" id="SSF48097">
    <property type="entry name" value="Regulator of G-protein signaling, RGS"/>
    <property type="match status" value="1"/>
</dbReference>
<proteinExistence type="predicted"/>
<feature type="region of interest" description="Disordered" evidence="1">
    <location>
        <begin position="258"/>
        <end position="392"/>
    </location>
</feature>
<accession>X6MDU4</accession>
<sequence>MEPKDARSEAASAENNLKLQRSVSSPQKSPSQSVPIQREASKDQMLKPILHQMQSSNVSDMDDNVEDGGRLQVVLSESNVLANVSGDKKLPEKDKSSQNNVPDKKDETTEKQYKGYFPTTHIQATKTFNNIKKKKKKNRRRVGGNDGTHSRVHTLGGAQLQKLKEQNDLEYEDSEERNNEEEEEEEEEEEAKEQKEEKKENATIQKDNSRLRNISNETENQGPIIRIASYKESDVLEQGGIMPSANRQFREQILIQQKRESAVGTSKTSLNGSAQDLKSRAQNRRESKSLDPQSDKSNVVKENSKREVVELTKGDENETDIFIPPADLSGRDSRVARPQQVETGSEGEKEAVSGSGMLNTDGTIANKQIKPVPASSSNNVAPAKAQSGADSVPVGDLSTFLEDTNLLRVLLKYLKKKSGDYKLLEFYLMANQYKIFCKDPACNPRSQRDNAKLIIETFFLPESPKFLETIQGTTRHEAMKSFVQTKKSDLLPEDLLDKARQEVKSDLISRVFPEFMTSDRYKRLVEEGKITMP</sequence>
<feature type="compositionally biased region" description="Basic and acidic residues" evidence="1">
    <location>
        <begin position="298"/>
        <end position="316"/>
    </location>
</feature>
<feature type="compositionally biased region" description="Basic residues" evidence="1">
    <location>
        <begin position="131"/>
        <end position="142"/>
    </location>
</feature>
<dbReference type="Gene3D" id="1.10.167.10">
    <property type="entry name" value="Regulator of G-protein Signalling 4, domain 2"/>
    <property type="match status" value="1"/>
</dbReference>
<protein>
    <submittedName>
        <fullName evidence="3">Transporter</fullName>
    </submittedName>
</protein>
<feature type="compositionally biased region" description="Acidic residues" evidence="1">
    <location>
        <begin position="168"/>
        <end position="191"/>
    </location>
</feature>
<name>X6MDU4_RETFI</name>